<gene>
    <name evidence="1" type="ORF">SGL43_03924</name>
</gene>
<accession>A0ABM9GZV8</accession>
<name>A0ABM9GZV8_STRGL</name>
<reference evidence="1" key="1">
    <citation type="submission" date="2022-03" db="EMBL/GenBank/DDBJ databases">
        <authorList>
            <person name="Leyn A S."/>
        </authorList>
    </citation>
    <scope>NUCLEOTIDE SEQUENCE</scope>
    <source>
        <strain evidence="1">Streptomyces globisporus 4-3</strain>
    </source>
</reference>
<comment type="caution">
    <text evidence="1">The sequence shown here is derived from an EMBL/GenBank/DDBJ whole genome shotgun (WGS) entry which is preliminary data.</text>
</comment>
<sequence length="55" mass="5971">MQTTGNRETLTRVTHRGLPDVLRMSLPQGLVRNSGGPDLNCRFQALSPARGVVVP</sequence>
<dbReference type="Proteomes" id="UP001154015">
    <property type="component" value="Unassembled WGS sequence"/>
</dbReference>
<protein>
    <submittedName>
        <fullName evidence="1">Uncharacterized protein</fullName>
    </submittedName>
</protein>
<evidence type="ECO:0000313" key="2">
    <source>
        <dbReference type="Proteomes" id="UP001154015"/>
    </source>
</evidence>
<organism evidence="1 2">
    <name type="scientific">Streptomyces globisporus</name>
    <dbReference type="NCBI Taxonomy" id="1908"/>
    <lineage>
        <taxon>Bacteria</taxon>
        <taxon>Bacillati</taxon>
        <taxon>Actinomycetota</taxon>
        <taxon>Actinomycetes</taxon>
        <taxon>Kitasatosporales</taxon>
        <taxon>Streptomycetaceae</taxon>
        <taxon>Streptomyces</taxon>
    </lineage>
</organism>
<keyword evidence="2" id="KW-1185">Reference proteome</keyword>
<proteinExistence type="predicted"/>
<dbReference type="EMBL" id="CAKXYP010000010">
    <property type="protein sequence ID" value="CAH9416888.1"/>
    <property type="molecule type" value="Genomic_DNA"/>
</dbReference>
<evidence type="ECO:0000313" key="1">
    <source>
        <dbReference type="EMBL" id="CAH9416888.1"/>
    </source>
</evidence>